<keyword evidence="10" id="KW-1185">Reference proteome</keyword>
<keyword evidence="6 8" id="KW-0472">Membrane</keyword>
<evidence type="ECO:0000256" key="8">
    <source>
        <dbReference type="RuleBase" id="RU362059"/>
    </source>
</evidence>
<evidence type="ECO:0000256" key="4">
    <source>
        <dbReference type="ARBA" id="ARBA00022692"/>
    </source>
</evidence>
<gene>
    <name evidence="9" type="ORF">D4764_05G0003440</name>
</gene>
<dbReference type="GO" id="GO:0015020">
    <property type="term" value="F:glucuronosyltransferase activity"/>
    <property type="evidence" value="ECO:0007669"/>
    <property type="project" value="UniProtKB-EC"/>
</dbReference>
<name>A0A5C6MY28_9TELE</name>
<feature type="transmembrane region" description="Helical" evidence="8">
    <location>
        <begin position="244"/>
        <end position="267"/>
    </location>
</feature>
<proteinExistence type="inferred from homology"/>
<keyword evidence="4 8" id="KW-0812">Transmembrane</keyword>
<dbReference type="Pfam" id="PF00201">
    <property type="entry name" value="UDPGT"/>
    <property type="match status" value="1"/>
</dbReference>
<dbReference type="EC" id="2.4.1.17" evidence="8"/>
<dbReference type="CDD" id="cd03784">
    <property type="entry name" value="GT1_Gtf-like"/>
    <property type="match status" value="1"/>
</dbReference>
<keyword evidence="2 7" id="KW-0328">Glycosyltransferase</keyword>
<evidence type="ECO:0000256" key="7">
    <source>
        <dbReference type="RuleBase" id="RU003718"/>
    </source>
</evidence>
<evidence type="ECO:0000256" key="2">
    <source>
        <dbReference type="ARBA" id="ARBA00022676"/>
    </source>
</evidence>
<keyword evidence="5 8" id="KW-1133">Transmembrane helix</keyword>
<keyword evidence="3 7" id="KW-0808">Transferase</keyword>
<evidence type="ECO:0000313" key="10">
    <source>
        <dbReference type="Proteomes" id="UP000324091"/>
    </source>
</evidence>
<protein>
    <recommendedName>
        <fullName evidence="8">UDP-glucuronosyltransferase</fullName>
        <ecNumber evidence="8">2.4.1.17</ecNumber>
    </recommendedName>
</protein>
<dbReference type="GO" id="GO:0016020">
    <property type="term" value="C:membrane"/>
    <property type="evidence" value="ECO:0007669"/>
    <property type="project" value="UniProtKB-SubCell"/>
</dbReference>
<dbReference type="EMBL" id="RHFK02000018">
    <property type="protein sequence ID" value="TWW60254.1"/>
    <property type="molecule type" value="Genomic_DNA"/>
</dbReference>
<dbReference type="PANTHER" id="PTHR48043:SF140">
    <property type="entry name" value="UDP-GLUCURONOSYLTRANSFERASE 2A1"/>
    <property type="match status" value="1"/>
</dbReference>
<organism evidence="9 10">
    <name type="scientific">Takifugu flavidus</name>
    <name type="common">sansaifugu</name>
    <dbReference type="NCBI Taxonomy" id="433684"/>
    <lineage>
        <taxon>Eukaryota</taxon>
        <taxon>Metazoa</taxon>
        <taxon>Chordata</taxon>
        <taxon>Craniata</taxon>
        <taxon>Vertebrata</taxon>
        <taxon>Euteleostomi</taxon>
        <taxon>Actinopterygii</taxon>
        <taxon>Neopterygii</taxon>
        <taxon>Teleostei</taxon>
        <taxon>Neoteleostei</taxon>
        <taxon>Acanthomorphata</taxon>
        <taxon>Eupercaria</taxon>
        <taxon>Tetraodontiformes</taxon>
        <taxon>Tetradontoidea</taxon>
        <taxon>Tetraodontidae</taxon>
        <taxon>Takifugu</taxon>
    </lineage>
</organism>
<comment type="catalytic activity">
    <reaction evidence="8">
        <text>glucuronate acceptor + UDP-alpha-D-glucuronate = acceptor beta-D-glucuronoside + UDP + H(+)</text>
        <dbReference type="Rhea" id="RHEA:21032"/>
        <dbReference type="ChEBI" id="CHEBI:15378"/>
        <dbReference type="ChEBI" id="CHEBI:58052"/>
        <dbReference type="ChEBI" id="CHEBI:58223"/>
        <dbReference type="ChEBI" id="CHEBI:132367"/>
        <dbReference type="ChEBI" id="CHEBI:132368"/>
        <dbReference type="EC" id="2.4.1.17"/>
    </reaction>
</comment>
<dbReference type="PANTHER" id="PTHR48043">
    <property type="entry name" value="EG:EG0003.4 PROTEIN-RELATED"/>
    <property type="match status" value="1"/>
</dbReference>
<dbReference type="Gene3D" id="3.40.50.2000">
    <property type="entry name" value="Glycogen Phosphorylase B"/>
    <property type="match status" value="1"/>
</dbReference>
<dbReference type="Proteomes" id="UP000324091">
    <property type="component" value="Chromosome 5"/>
</dbReference>
<evidence type="ECO:0000256" key="1">
    <source>
        <dbReference type="ARBA" id="ARBA00009995"/>
    </source>
</evidence>
<evidence type="ECO:0000256" key="6">
    <source>
        <dbReference type="ARBA" id="ARBA00023136"/>
    </source>
</evidence>
<accession>A0A5C6MY28</accession>
<dbReference type="PROSITE" id="PS00375">
    <property type="entry name" value="UDPGT"/>
    <property type="match status" value="1"/>
</dbReference>
<sequence length="282" mass="32177">MSKADIWLMRTYWDFDFPHPYLPNIKFVGGIHCRPAKPLPKDMEEFAQSSGDAGIVVFSLGSFINNITTEKANMVASALAQIPQKVLWRYSGKVPDTLGANTRIYQWIPQNDLLAHPKTRAFITHGGTNGIYEAIYHGIPMVGIPMFADQPDNLVHMKAKGAAVMVNLNFINAEGLRDAINTVINDKSYKENAMRLSKIHHDRPMSPRDEAVFWIEFTMRNKGAKHLRVQAHELTWYQYHSLDVLAFLLTVALLLVFFFIKICCFCVRRCCSRKAQGKRKFE</sequence>
<dbReference type="InterPro" id="IPR035595">
    <property type="entry name" value="UDP_glycos_trans_CS"/>
</dbReference>
<evidence type="ECO:0000313" key="9">
    <source>
        <dbReference type="EMBL" id="TWW60254.1"/>
    </source>
</evidence>
<evidence type="ECO:0000256" key="3">
    <source>
        <dbReference type="ARBA" id="ARBA00022679"/>
    </source>
</evidence>
<reference evidence="9 10" key="1">
    <citation type="submission" date="2019-04" db="EMBL/GenBank/DDBJ databases">
        <title>Chromosome genome assembly for Takifugu flavidus.</title>
        <authorList>
            <person name="Xiao S."/>
        </authorList>
    </citation>
    <scope>NUCLEOTIDE SEQUENCE [LARGE SCALE GENOMIC DNA]</scope>
    <source>
        <strain evidence="9">HTHZ2018</strain>
        <tissue evidence="9">Muscle</tissue>
    </source>
</reference>
<dbReference type="FunFam" id="3.40.50.2000:FF:000001">
    <property type="entry name" value="UDP-glucuronosyltransferase"/>
    <property type="match status" value="1"/>
</dbReference>
<comment type="subcellular location">
    <subcellularLocation>
        <location evidence="8">Membrane</location>
        <topology evidence="8">Single-pass membrane protein</topology>
    </subcellularLocation>
</comment>
<dbReference type="InterPro" id="IPR050271">
    <property type="entry name" value="UDP-glycosyltransferase"/>
</dbReference>
<comment type="caution">
    <text evidence="9">The sequence shown here is derived from an EMBL/GenBank/DDBJ whole genome shotgun (WGS) entry which is preliminary data.</text>
</comment>
<dbReference type="InterPro" id="IPR002213">
    <property type="entry name" value="UDP_glucos_trans"/>
</dbReference>
<dbReference type="AlphaFoldDB" id="A0A5C6MY28"/>
<evidence type="ECO:0000256" key="5">
    <source>
        <dbReference type="ARBA" id="ARBA00022989"/>
    </source>
</evidence>
<comment type="similarity">
    <text evidence="1 7">Belongs to the UDP-glycosyltransferase family.</text>
</comment>
<dbReference type="SUPFAM" id="SSF53756">
    <property type="entry name" value="UDP-Glycosyltransferase/glycogen phosphorylase"/>
    <property type="match status" value="1"/>
</dbReference>